<keyword evidence="5" id="KW-1185">Reference proteome</keyword>
<dbReference type="Gene3D" id="3.20.20.140">
    <property type="entry name" value="Metal-dependent hydrolases"/>
    <property type="match status" value="1"/>
</dbReference>
<dbReference type="PROSITE" id="PS01137">
    <property type="entry name" value="TATD_1"/>
    <property type="match status" value="1"/>
</dbReference>
<reference evidence="4" key="2">
    <citation type="submission" date="2025-09" db="UniProtKB">
        <authorList>
            <consortium name="Ensembl"/>
        </authorList>
    </citation>
    <scope>IDENTIFICATION</scope>
</reference>
<dbReference type="GO" id="GO:0016788">
    <property type="term" value="F:hydrolase activity, acting on ester bonds"/>
    <property type="evidence" value="ECO:0007669"/>
    <property type="project" value="InterPro"/>
</dbReference>
<dbReference type="GeneTree" id="ENSGT00940000155616"/>
<feature type="region of interest" description="Disordered" evidence="3">
    <location>
        <begin position="19"/>
        <end position="114"/>
    </location>
</feature>
<accession>A0A8C5BCV6</accession>
<evidence type="ECO:0000256" key="2">
    <source>
        <dbReference type="ARBA" id="ARBA00022801"/>
    </source>
</evidence>
<comment type="similarity">
    <text evidence="1">Belongs to the metallo-dependent hydrolases superfamily. TatD-type hydrolase family.</text>
</comment>
<sequence>MKKVATLEDCSRASFSKALNATIGRKRGMTRERRVGTERFSSEPFSNDDRDTGCCSPPPESDEEPSDLLFGGQTSPRLPFVETETEEQASLKPKRMAFSPQPSSYPSGNHASPVAAQGVAYPSLASSSSPGQIVRHGDASPQLPQRTLFLSPKQPSYYPDYTTPPREEPFGERPSPNTPPPSSSHDPYALPTCSGRGLPSTPSALPLSSLFLSPLYPCLTFVTPRRHSDVGVDLPFSLSYYPSSPTKRLSTGAEPLWTSSAPAGGHTGFIDTHCHLDMLFGKAGYRGTFSRFREMNQSTFPAEFSGCIADFCNPRLMLREALWEGLLAEDQVWGAFGCHPHFAKEYSDVHERAILGAMRHPKAVAFGEIGLDYSHKNSTPTSKQKEVRPPTSLIGRVD</sequence>
<organism evidence="4 5">
    <name type="scientific">Gadus morhua</name>
    <name type="common">Atlantic cod</name>
    <dbReference type="NCBI Taxonomy" id="8049"/>
    <lineage>
        <taxon>Eukaryota</taxon>
        <taxon>Metazoa</taxon>
        <taxon>Chordata</taxon>
        <taxon>Craniata</taxon>
        <taxon>Vertebrata</taxon>
        <taxon>Euteleostomi</taxon>
        <taxon>Actinopterygii</taxon>
        <taxon>Neopterygii</taxon>
        <taxon>Teleostei</taxon>
        <taxon>Neoteleostei</taxon>
        <taxon>Acanthomorphata</taxon>
        <taxon>Zeiogadaria</taxon>
        <taxon>Gadariae</taxon>
        <taxon>Gadiformes</taxon>
        <taxon>Gadoidei</taxon>
        <taxon>Gadidae</taxon>
        <taxon>Gadus</taxon>
    </lineage>
</organism>
<evidence type="ECO:0000313" key="4">
    <source>
        <dbReference type="Ensembl" id="ENSGMOP00000042384.1"/>
    </source>
</evidence>
<feature type="region of interest" description="Disordered" evidence="3">
    <location>
        <begin position="375"/>
        <end position="398"/>
    </location>
</feature>
<evidence type="ECO:0000256" key="3">
    <source>
        <dbReference type="SAM" id="MobiDB-lite"/>
    </source>
</evidence>
<dbReference type="Ensembl" id="ENSGMOT00000059995.1">
    <property type="protein sequence ID" value="ENSGMOP00000042384.1"/>
    <property type="gene ID" value="ENSGMOG00000024854.1"/>
</dbReference>
<keyword evidence="2" id="KW-0378">Hydrolase</keyword>
<dbReference type="SUPFAM" id="SSF51556">
    <property type="entry name" value="Metallo-dependent hydrolases"/>
    <property type="match status" value="1"/>
</dbReference>
<feature type="region of interest" description="Disordered" evidence="3">
    <location>
        <begin position="147"/>
        <end position="196"/>
    </location>
</feature>
<proteinExistence type="inferred from homology"/>
<dbReference type="InterPro" id="IPR018228">
    <property type="entry name" value="DNase_TatD-rel_CS"/>
</dbReference>
<reference evidence="4" key="1">
    <citation type="submission" date="2025-08" db="UniProtKB">
        <authorList>
            <consortium name="Ensembl"/>
        </authorList>
    </citation>
    <scope>IDENTIFICATION</scope>
</reference>
<dbReference type="Pfam" id="PF01026">
    <property type="entry name" value="TatD_DNase"/>
    <property type="match status" value="1"/>
</dbReference>
<protein>
    <submittedName>
        <fullName evidence="4">Uncharacterized protein</fullName>
    </submittedName>
</protein>
<dbReference type="AlphaFoldDB" id="A0A8C5BCV6"/>
<feature type="compositionally biased region" description="Basic and acidic residues" evidence="3">
    <location>
        <begin position="29"/>
        <end position="52"/>
    </location>
</feature>
<evidence type="ECO:0000256" key="1">
    <source>
        <dbReference type="ARBA" id="ARBA00009275"/>
    </source>
</evidence>
<dbReference type="InterPro" id="IPR032466">
    <property type="entry name" value="Metal_Hydrolase"/>
</dbReference>
<name>A0A8C5BCV6_GADMO</name>
<feature type="compositionally biased region" description="Polar residues" evidence="3">
    <location>
        <begin position="100"/>
        <end position="110"/>
    </location>
</feature>
<evidence type="ECO:0000313" key="5">
    <source>
        <dbReference type="Proteomes" id="UP000694546"/>
    </source>
</evidence>
<dbReference type="Proteomes" id="UP000694546">
    <property type="component" value="Chromosome 13"/>
</dbReference>
<dbReference type="PANTHER" id="PTHR46363:SF1">
    <property type="entry name" value="DEOXYRIBONUCLEASE TATDN2-RELATED"/>
    <property type="match status" value="1"/>
</dbReference>
<dbReference type="InterPro" id="IPR001130">
    <property type="entry name" value="TatD-like"/>
</dbReference>
<dbReference type="PANTHER" id="PTHR46363">
    <property type="entry name" value="DEOXYRIBONUCLEASE TATDN2-RELATED"/>
    <property type="match status" value="1"/>
</dbReference>